<dbReference type="PANTHER" id="PTHR33395:SF22">
    <property type="entry name" value="REVERSE TRANSCRIPTASE DOMAIN-CONTAINING PROTEIN"/>
    <property type="match status" value="1"/>
</dbReference>
<name>A0ABQ9CS17_9PASS</name>
<gene>
    <name evidence="2" type="ORF">WISP_122624</name>
</gene>
<evidence type="ECO:0000313" key="3">
    <source>
        <dbReference type="Proteomes" id="UP001145742"/>
    </source>
</evidence>
<dbReference type="Proteomes" id="UP001145742">
    <property type="component" value="Unassembled WGS sequence"/>
</dbReference>
<keyword evidence="3" id="KW-1185">Reference proteome</keyword>
<feature type="region of interest" description="Disordered" evidence="1">
    <location>
        <begin position="23"/>
        <end position="43"/>
    </location>
</feature>
<sequence length="260" mass="29289">MTVAVWWRVVVSSCRGFGPPLDPSSAPRGLLTPRYAPPGPGSAVPAGPLKSMGPAGIHARILEELADAITEDLLMIFEGSWETGEVPADWKMANVPIFKNAKKQKQQACQSHFSAWILLDKMSSTQLDKHTSCGGYEVSRTKAFLELNLMKRVNCKRIDFFTDISSRMKLRYNMEVLLKEEGDFITKDMEKAKVAFATFTLVFTDKTYLQKFQNNKNLFKERLNKVELHKPLKHGGIHPCMLRELPHVIARAILISLESL</sequence>
<proteinExistence type="predicted"/>
<reference evidence="2" key="1">
    <citation type="submission" date="2019-10" db="EMBL/GenBank/DDBJ databases">
        <authorList>
            <person name="Soares A.E.R."/>
            <person name="Aleixo A."/>
            <person name="Schneider P."/>
            <person name="Miyaki C.Y."/>
            <person name="Schneider M.P."/>
            <person name="Mello C."/>
            <person name="Vasconcelos A.T.R."/>
        </authorList>
    </citation>
    <scope>NUCLEOTIDE SEQUENCE</scope>
    <source>
        <tissue evidence="2">Muscle</tissue>
    </source>
</reference>
<organism evidence="2 3">
    <name type="scientific">Willisornis vidua</name>
    <name type="common">Xingu scale-backed antbird</name>
    <dbReference type="NCBI Taxonomy" id="1566151"/>
    <lineage>
        <taxon>Eukaryota</taxon>
        <taxon>Metazoa</taxon>
        <taxon>Chordata</taxon>
        <taxon>Craniata</taxon>
        <taxon>Vertebrata</taxon>
        <taxon>Euteleostomi</taxon>
        <taxon>Archelosauria</taxon>
        <taxon>Archosauria</taxon>
        <taxon>Dinosauria</taxon>
        <taxon>Saurischia</taxon>
        <taxon>Theropoda</taxon>
        <taxon>Coelurosauria</taxon>
        <taxon>Aves</taxon>
        <taxon>Neognathae</taxon>
        <taxon>Neoaves</taxon>
        <taxon>Telluraves</taxon>
        <taxon>Australaves</taxon>
        <taxon>Passeriformes</taxon>
        <taxon>Thamnophilidae</taxon>
        <taxon>Willisornis</taxon>
    </lineage>
</organism>
<comment type="caution">
    <text evidence="2">The sequence shown here is derived from an EMBL/GenBank/DDBJ whole genome shotgun (WGS) entry which is preliminary data.</text>
</comment>
<dbReference type="EMBL" id="WHWB01034566">
    <property type="protein sequence ID" value="KAJ7408115.1"/>
    <property type="molecule type" value="Genomic_DNA"/>
</dbReference>
<protein>
    <submittedName>
        <fullName evidence="2">Uncharacterized protein</fullName>
    </submittedName>
</protein>
<dbReference type="PANTHER" id="PTHR33395">
    <property type="entry name" value="TRANSCRIPTASE, PUTATIVE-RELATED-RELATED"/>
    <property type="match status" value="1"/>
</dbReference>
<accession>A0ABQ9CS17</accession>
<evidence type="ECO:0000313" key="2">
    <source>
        <dbReference type="EMBL" id="KAJ7408115.1"/>
    </source>
</evidence>
<evidence type="ECO:0000256" key="1">
    <source>
        <dbReference type="SAM" id="MobiDB-lite"/>
    </source>
</evidence>